<feature type="compositionally biased region" description="Basic and acidic residues" evidence="1">
    <location>
        <begin position="174"/>
        <end position="188"/>
    </location>
</feature>
<feature type="region of interest" description="Disordered" evidence="1">
    <location>
        <begin position="16"/>
        <end position="43"/>
    </location>
</feature>
<accession>A0AB34HJ90</accession>
<feature type="compositionally biased region" description="Pro residues" evidence="1">
    <location>
        <begin position="246"/>
        <end position="261"/>
    </location>
</feature>
<reference evidence="2 3" key="1">
    <citation type="submission" date="2022-11" db="EMBL/GenBank/DDBJ databases">
        <title>Whole genome sequence of Eschrichtius robustus ER-17-0199.</title>
        <authorList>
            <person name="Bruniche-Olsen A."/>
            <person name="Black A.N."/>
            <person name="Fields C.J."/>
            <person name="Walden K."/>
            <person name="Dewoody J.A."/>
        </authorList>
    </citation>
    <scope>NUCLEOTIDE SEQUENCE [LARGE SCALE GENOMIC DNA]</scope>
    <source>
        <strain evidence="2">ER-17-0199</strain>
        <tissue evidence="2">Blubber</tissue>
    </source>
</reference>
<name>A0AB34HJ90_ESCRO</name>
<dbReference type="Proteomes" id="UP001159641">
    <property type="component" value="Unassembled WGS sequence"/>
</dbReference>
<evidence type="ECO:0000313" key="2">
    <source>
        <dbReference type="EMBL" id="KAJ8790624.1"/>
    </source>
</evidence>
<gene>
    <name evidence="2" type="ORF">J1605_004597</name>
</gene>
<comment type="caution">
    <text evidence="2">The sequence shown here is derived from an EMBL/GenBank/DDBJ whole genome shotgun (WGS) entry which is preliminary data.</text>
</comment>
<dbReference type="AlphaFoldDB" id="A0AB34HJ90"/>
<feature type="compositionally biased region" description="Basic residues" evidence="1">
    <location>
        <begin position="26"/>
        <end position="39"/>
    </location>
</feature>
<evidence type="ECO:0000313" key="3">
    <source>
        <dbReference type="Proteomes" id="UP001159641"/>
    </source>
</evidence>
<feature type="region of interest" description="Disordered" evidence="1">
    <location>
        <begin position="139"/>
        <end position="270"/>
    </location>
</feature>
<evidence type="ECO:0000256" key="1">
    <source>
        <dbReference type="SAM" id="MobiDB-lite"/>
    </source>
</evidence>
<dbReference type="EMBL" id="JAIQCJ010001354">
    <property type="protein sequence ID" value="KAJ8790624.1"/>
    <property type="molecule type" value="Genomic_DNA"/>
</dbReference>
<sequence length="270" mass="29150">MVKTLLEEAWAPALLMGPRPDPSRVSTRRPSARGRRARRSLTPPRDARAFLKFNYKTAVRHHVCERAFGVKGQQSGTGGSLSVFLAAAAQANTPTREDLLVPFAPSPHSSPPARPASLPFLHPLPSAPCPSHPALRHARKATPLAQPRRVSTAPPAPCPRRIGLRTRNPLASREPGRKGTHCSRENVHGLHFPTGRASRCPRRPGEPPWTTFPDRPRETVAGGRGLRFPSGRAGRRQRLPGEGPRTPLPGAPREAPGPPAEGGPTRAART</sequence>
<protein>
    <submittedName>
        <fullName evidence="2">Uncharacterized protein</fullName>
    </submittedName>
</protein>
<organism evidence="2 3">
    <name type="scientific">Eschrichtius robustus</name>
    <name type="common">California gray whale</name>
    <name type="synonym">Eschrichtius gibbosus</name>
    <dbReference type="NCBI Taxonomy" id="9764"/>
    <lineage>
        <taxon>Eukaryota</taxon>
        <taxon>Metazoa</taxon>
        <taxon>Chordata</taxon>
        <taxon>Craniata</taxon>
        <taxon>Vertebrata</taxon>
        <taxon>Euteleostomi</taxon>
        <taxon>Mammalia</taxon>
        <taxon>Eutheria</taxon>
        <taxon>Laurasiatheria</taxon>
        <taxon>Artiodactyla</taxon>
        <taxon>Whippomorpha</taxon>
        <taxon>Cetacea</taxon>
        <taxon>Mysticeti</taxon>
        <taxon>Eschrichtiidae</taxon>
        <taxon>Eschrichtius</taxon>
    </lineage>
</organism>
<proteinExistence type="predicted"/>
<keyword evidence="3" id="KW-1185">Reference proteome</keyword>